<dbReference type="EMBL" id="GU797360">
    <property type="protein sequence ID" value="ADO51764.1"/>
    <property type="molecule type" value="Genomic_DNA"/>
</dbReference>
<evidence type="ECO:0000313" key="4">
    <source>
        <dbReference type="Proteomes" id="UP000171073"/>
    </source>
</evidence>
<feature type="compositionally biased region" description="Gly residues" evidence="1">
    <location>
        <begin position="174"/>
        <end position="187"/>
    </location>
</feature>
<feature type="region of interest" description="Disordered" evidence="1">
    <location>
        <begin position="127"/>
        <end position="192"/>
    </location>
</feature>
<evidence type="ECO:0000313" key="3">
    <source>
        <dbReference type="EMBL" id="ADO51764.1"/>
    </source>
</evidence>
<dbReference type="InterPro" id="IPR004118">
    <property type="entry name" value="HEV_TT_vir_Orf2/Gyrovir_Vp2_N"/>
</dbReference>
<name>E3TH01_9VIRU</name>
<dbReference type="Pfam" id="PF02957">
    <property type="entry name" value="TT_ORF2-like"/>
    <property type="match status" value="1"/>
</dbReference>
<protein>
    <submittedName>
        <fullName evidence="3">ORF2/4</fullName>
    </submittedName>
</protein>
<feature type="domain" description="Hepatitis TT virus Orf2/Gyrovirus Vp2 N-terminal" evidence="2">
    <location>
        <begin position="92"/>
        <end position="139"/>
    </location>
</feature>
<proteinExistence type="predicted"/>
<evidence type="ECO:0000259" key="2">
    <source>
        <dbReference type="Pfam" id="PF02957"/>
    </source>
</evidence>
<feature type="region of interest" description="Disordered" evidence="1">
    <location>
        <begin position="207"/>
        <end position="314"/>
    </location>
</feature>
<reference evidence="3 4" key="1">
    <citation type="journal article" date="2011" name="Mol. Med.">
        <title>Torque teno virus 10 isolated by genome amplification techniques from a patient with concomitant chronic lymphocytic leukemia and polycythemia vera.</title>
        <authorList>
            <person name="Chu C.C."/>
            <person name="Zhang L."/>
            <person name="Dhayalan A."/>
            <person name="Agagnina B.M."/>
            <person name="Magli A.R."/>
            <person name="Fraher G."/>
            <person name="Didier S."/>
            <person name="Johnson L.P."/>
            <person name="Kennedy W.J."/>
            <person name="Damle R.N."/>
            <person name="Yan X.J."/>
            <person name="Patten P.E."/>
            <person name="Teichberg S."/>
            <person name="Koduru P."/>
            <person name="Kolitz J.E."/>
            <person name="Allen S.L."/>
            <person name="Rai K.R."/>
            <person name="Chiorazzi N."/>
        </authorList>
    </citation>
    <scope>NUCLEOTIDE SEQUENCE [LARGE SCALE GENOMIC DNA]</scope>
    <source>
        <strain evidence="3">BIS8-17</strain>
    </source>
</reference>
<accession>E3TH01</accession>
<evidence type="ECO:0000256" key="1">
    <source>
        <dbReference type="SAM" id="MobiDB-lite"/>
    </source>
</evidence>
<organism evidence="3 4">
    <name type="scientific">Torque teno virus 10</name>
    <dbReference type="NCBI Taxonomy" id="687349"/>
    <lineage>
        <taxon>Viruses</taxon>
        <taxon>Monodnaviria</taxon>
        <taxon>Shotokuvirae</taxon>
        <taxon>Commensaviricota</taxon>
        <taxon>Cardeaviricetes</taxon>
        <taxon>Sanitavirales</taxon>
        <taxon>Anelloviridae</taxon>
        <taxon>Alphatorquevirus</taxon>
        <taxon>Alphatorquevirus homin10</taxon>
    </lineage>
</organism>
<feature type="compositionally biased region" description="Pro residues" evidence="1">
    <location>
        <begin position="158"/>
        <end position="170"/>
    </location>
</feature>
<feature type="compositionally biased region" description="Basic and acidic residues" evidence="1">
    <location>
        <begin position="233"/>
        <end position="255"/>
    </location>
</feature>
<dbReference type="Proteomes" id="UP000171073">
    <property type="component" value="Genome"/>
</dbReference>
<sequence>MAEFMLPVRREEPRRGIRTSRGRVPEVSLHTAVKGQFGLGTGRAMGKALKKAMFLGKLHRKKRALSLHGLPATKKKPPPDMNYWRPPVHNVPGLERLWYESVHRSHAAVCGCGDFVRHITALAERYGHPGGPRAPGAPGIGGNPNSPPIRRARHPAAAPEPPAGNQPPALPWHGDGGNEGASGGGDDAGLVADFANDGLDELVAALDEEESQKTQGRPRANPTARKALRFTPKRIEAVGDQRRRERSRSPARRDGGGAPQTATPPQPQRAAATPKGPPVRLPAANKDAAGGSHRPIPTVGPSQWLFPERKPKPPPSAGDWAMEYLACKIFNRPPRTHLTDPPFYPYCKNNYNVTFQLNYK</sequence>